<evidence type="ECO:0000313" key="1">
    <source>
        <dbReference type="EMBL" id="GET87664.1"/>
    </source>
</evidence>
<sequence>MWRVSIPYCEGQRLDVAHEEASHTGRRDRAFTGPDPKLSIFLLELTPHAPIQPLITRSTDITASVPSSRTLGAIRVDQVVQCTRI</sequence>
<comment type="caution">
    <text evidence="1">The sequence shown here is derived from an EMBL/GenBank/DDBJ whole genome shotgun (WGS) entry which is preliminary data.</text>
</comment>
<gene>
    <name evidence="1" type="ORF">LtaPh_1712000</name>
</gene>
<keyword evidence="2" id="KW-1185">Reference proteome</keyword>
<organism evidence="1 2">
    <name type="scientific">Leishmania tarentolae</name>
    <name type="common">Sauroleishmania tarentolae</name>
    <dbReference type="NCBI Taxonomy" id="5689"/>
    <lineage>
        <taxon>Eukaryota</taxon>
        <taxon>Discoba</taxon>
        <taxon>Euglenozoa</taxon>
        <taxon>Kinetoplastea</taxon>
        <taxon>Metakinetoplastina</taxon>
        <taxon>Trypanosomatida</taxon>
        <taxon>Trypanosomatidae</taxon>
        <taxon>Leishmaniinae</taxon>
        <taxon>Leishmania</taxon>
        <taxon>lizard Leishmania</taxon>
    </lineage>
</organism>
<reference evidence="1" key="1">
    <citation type="submission" date="2019-11" db="EMBL/GenBank/DDBJ databases">
        <title>Leishmania tarentolae CDS.</title>
        <authorList>
            <person name="Goto Y."/>
            <person name="Yamagishi J."/>
        </authorList>
    </citation>
    <scope>NUCLEOTIDE SEQUENCE [LARGE SCALE GENOMIC DNA]</scope>
    <source>
        <strain evidence="1">Parrot Tar II</strain>
    </source>
</reference>
<name>A0A640KF36_LEITA</name>
<dbReference type="VEuPathDB" id="TriTrypDB:LtaPh_1712000"/>
<accession>A0A640KF36</accession>
<dbReference type="Proteomes" id="UP000419144">
    <property type="component" value="Unassembled WGS sequence"/>
</dbReference>
<dbReference type="EMBL" id="BLBS01000022">
    <property type="protein sequence ID" value="GET87664.1"/>
    <property type="molecule type" value="Genomic_DNA"/>
</dbReference>
<evidence type="ECO:0000313" key="2">
    <source>
        <dbReference type="Proteomes" id="UP000419144"/>
    </source>
</evidence>
<dbReference type="AlphaFoldDB" id="A0A640KF36"/>
<proteinExistence type="predicted"/>
<protein>
    <submittedName>
        <fullName evidence="1">Unspecified product</fullName>
    </submittedName>
</protein>